<feature type="domain" description="HTH gntR-type" evidence="4">
    <location>
        <begin position="5"/>
        <end position="73"/>
    </location>
</feature>
<evidence type="ECO:0000256" key="3">
    <source>
        <dbReference type="ARBA" id="ARBA00023163"/>
    </source>
</evidence>
<dbReference type="PANTHER" id="PTHR44846:SF1">
    <property type="entry name" value="MANNOSYL-D-GLYCERATE TRANSPORT_METABOLISM SYSTEM REPRESSOR MNGR-RELATED"/>
    <property type="match status" value="1"/>
</dbReference>
<dbReference type="InterPro" id="IPR036390">
    <property type="entry name" value="WH_DNA-bd_sf"/>
</dbReference>
<keyword evidence="2" id="KW-0238">DNA-binding</keyword>
<gene>
    <name evidence="5" type="ORF">LREN565_1729</name>
</gene>
<keyword evidence="3" id="KW-0804">Transcription</keyword>
<name>A0A1K2IA69_9LACO</name>
<dbReference type="InterPro" id="IPR028978">
    <property type="entry name" value="Chorismate_lyase_/UTRA_dom_sf"/>
</dbReference>
<evidence type="ECO:0000256" key="2">
    <source>
        <dbReference type="ARBA" id="ARBA00023125"/>
    </source>
</evidence>
<keyword evidence="1" id="KW-0805">Transcription regulation</keyword>
<dbReference type="InterPro" id="IPR050679">
    <property type="entry name" value="Bact_HTH_transcr_reg"/>
</dbReference>
<proteinExistence type="predicted"/>
<dbReference type="InterPro" id="IPR036388">
    <property type="entry name" value="WH-like_DNA-bd_sf"/>
</dbReference>
<dbReference type="PRINTS" id="PR00035">
    <property type="entry name" value="HTHGNTR"/>
</dbReference>
<dbReference type="CDD" id="cd07377">
    <property type="entry name" value="WHTH_GntR"/>
    <property type="match status" value="1"/>
</dbReference>
<evidence type="ECO:0000256" key="1">
    <source>
        <dbReference type="ARBA" id="ARBA00023015"/>
    </source>
</evidence>
<dbReference type="InterPro" id="IPR000524">
    <property type="entry name" value="Tscrpt_reg_HTH_GntR"/>
</dbReference>
<dbReference type="InterPro" id="IPR011663">
    <property type="entry name" value="UTRA"/>
</dbReference>
<evidence type="ECO:0000259" key="4">
    <source>
        <dbReference type="PROSITE" id="PS50949"/>
    </source>
</evidence>
<dbReference type="SUPFAM" id="SSF46785">
    <property type="entry name" value="Winged helix' DNA-binding domain"/>
    <property type="match status" value="1"/>
</dbReference>
<accession>A0A1K2IA69</accession>
<protein>
    <submittedName>
        <fullName evidence="5">Predicted transcriptional regulator of N-Acetylglucosamine utilization, GntR family</fullName>
    </submittedName>
</protein>
<dbReference type="AlphaFoldDB" id="A0A1K2IA69"/>
<reference evidence="5" key="1">
    <citation type="submission" date="2016-11" db="EMBL/GenBank/DDBJ databases">
        <authorList>
            <person name="Jaros S."/>
            <person name="Januszkiewicz K."/>
            <person name="Wedrychowicz H."/>
        </authorList>
    </citation>
    <scope>NUCLEOTIDE SEQUENCE</scope>
    <source>
        <strain evidence="5">ACA-DC 565</strain>
    </source>
</reference>
<dbReference type="PROSITE" id="PS50949">
    <property type="entry name" value="HTH_GNTR"/>
    <property type="match status" value="1"/>
</dbReference>
<dbReference type="SMART" id="SM00866">
    <property type="entry name" value="UTRA"/>
    <property type="match status" value="1"/>
</dbReference>
<sequence>MPTKIPKHEQISKDLFKKIKDGTYPPKSLIPREIDLMNYYQVSRPTIRQAIQTLVDRGLLEKRKRRGTIVKQAKIAQQFTQIIEGYDKEMSGKGLIPTTKVLFFQREPANDEVATGLHLSIDDPVFKLIRLRYADFQPVVLITSYIPKKIVPNLIQEDFSKVSLYSTLEKNHASVQHVKRRLEVLKANETTADLLNIAQGEPIFYFHTQGLTRDNIPVEYSVAKYRGDLNYFEMDLQR</sequence>
<evidence type="ECO:0000313" key="5">
    <source>
        <dbReference type="EMBL" id="SFZ88616.1"/>
    </source>
</evidence>
<dbReference type="Pfam" id="PF07702">
    <property type="entry name" value="UTRA"/>
    <property type="match status" value="1"/>
</dbReference>
<dbReference type="SUPFAM" id="SSF64288">
    <property type="entry name" value="Chorismate lyase-like"/>
    <property type="match status" value="1"/>
</dbReference>
<dbReference type="EMBL" id="LT634362">
    <property type="protein sequence ID" value="SFZ88616.1"/>
    <property type="molecule type" value="Genomic_DNA"/>
</dbReference>
<dbReference type="GO" id="GO:0003700">
    <property type="term" value="F:DNA-binding transcription factor activity"/>
    <property type="evidence" value="ECO:0007669"/>
    <property type="project" value="InterPro"/>
</dbReference>
<dbReference type="GO" id="GO:0045892">
    <property type="term" value="P:negative regulation of DNA-templated transcription"/>
    <property type="evidence" value="ECO:0007669"/>
    <property type="project" value="TreeGrafter"/>
</dbReference>
<dbReference type="SMART" id="SM00345">
    <property type="entry name" value="HTH_GNTR"/>
    <property type="match status" value="1"/>
</dbReference>
<dbReference type="GO" id="GO:0003677">
    <property type="term" value="F:DNA binding"/>
    <property type="evidence" value="ECO:0007669"/>
    <property type="project" value="UniProtKB-KW"/>
</dbReference>
<dbReference type="Gene3D" id="1.10.10.10">
    <property type="entry name" value="Winged helix-like DNA-binding domain superfamily/Winged helix DNA-binding domain"/>
    <property type="match status" value="1"/>
</dbReference>
<dbReference type="PANTHER" id="PTHR44846">
    <property type="entry name" value="MANNOSYL-D-GLYCERATE TRANSPORT/METABOLISM SYSTEM REPRESSOR MNGR-RELATED"/>
    <property type="match status" value="1"/>
</dbReference>
<dbReference type="Gene3D" id="3.40.1410.10">
    <property type="entry name" value="Chorismate lyase-like"/>
    <property type="match status" value="1"/>
</dbReference>
<organism evidence="5">
    <name type="scientific">Loigolactobacillus rennini</name>
    <dbReference type="NCBI Taxonomy" id="238013"/>
    <lineage>
        <taxon>Bacteria</taxon>
        <taxon>Bacillati</taxon>
        <taxon>Bacillota</taxon>
        <taxon>Bacilli</taxon>
        <taxon>Lactobacillales</taxon>
        <taxon>Lactobacillaceae</taxon>
        <taxon>Loigolactobacillus</taxon>
    </lineage>
</organism>
<dbReference type="Pfam" id="PF00392">
    <property type="entry name" value="GntR"/>
    <property type="match status" value="1"/>
</dbReference>